<evidence type="ECO:0000256" key="12">
    <source>
        <dbReference type="ARBA" id="ARBA00038574"/>
    </source>
</evidence>
<dbReference type="GO" id="GO:0042744">
    <property type="term" value="P:hydrogen peroxide catabolic process"/>
    <property type="evidence" value="ECO:0007669"/>
    <property type="project" value="TreeGrafter"/>
</dbReference>
<dbReference type="PANTHER" id="PTHR31356">
    <property type="entry name" value="THYLAKOID LUMENAL 29 KDA PROTEIN, CHLOROPLASTIC-RELATED"/>
    <property type="match status" value="1"/>
</dbReference>
<dbReference type="PROSITE" id="PS00435">
    <property type="entry name" value="PEROXIDASE_1"/>
    <property type="match status" value="1"/>
</dbReference>
<dbReference type="GO" id="GO:0000302">
    <property type="term" value="P:response to reactive oxygen species"/>
    <property type="evidence" value="ECO:0007669"/>
    <property type="project" value="TreeGrafter"/>
</dbReference>
<evidence type="ECO:0000256" key="14">
    <source>
        <dbReference type="RuleBase" id="RU363051"/>
    </source>
</evidence>
<evidence type="ECO:0000256" key="7">
    <source>
        <dbReference type="ARBA" id="ARBA00022723"/>
    </source>
</evidence>
<dbReference type="InterPro" id="IPR019793">
    <property type="entry name" value="Peroxidases_heam-ligand_BS"/>
</dbReference>
<comment type="subcellular location">
    <subcellularLocation>
        <location evidence="3">Mitochondrion intermembrane space</location>
    </subcellularLocation>
    <subcellularLocation>
        <location evidence="2">Mitochondrion matrix</location>
    </subcellularLocation>
</comment>
<organism evidence="16 17">
    <name type="scientific">Naumovozyma castellii</name>
    <name type="common">Yeast</name>
    <name type="synonym">Saccharomyces castellii</name>
    <dbReference type="NCBI Taxonomy" id="27288"/>
    <lineage>
        <taxon>Eukaryota</taxon>
        <taxon>Fungi</taxon>
        <taxon>Dikarya</taxon>
        <taxon>Ascomycota</taxon>
        <taxon>Saccharomycotina</taxon>
        <taxon>Saccharomycetes</taxon>
        <taxon>Saccharomycetales</taxon>
        <taxon>Saccharomycetaceae</taxon>
        <taxon>Naumovozyma</taxon>
    </lineage>
</organism>
<accession>G0VAH6</accession>
<keyword evidence="8" id="KW-0809">Transit peptide</keyword>
<dbReference type="PANTHER" id="PTHR31356:SF58">
    <property type="entry name" value="CYTOCHROME C PEROXIDASE, MITOCHONDRIAL"/>
    <property type="match status" value="1"/>
</dbReference>
<dbReference type="HOGENOM" id="CLU_036959_1_1_1"/>
<dbReference type="OMA" id="MAKNYPV"/>
<comment type="catalytic activity">
    <reaction evidence="13">
        <text>2 Fe(II)-[cytochrome c] + H2O2 + 2 H(+) = 2 Fe(III)-[cytochrome c] + 2 H2O</text>
        <dbReference type="Rhea" id="RHEA:16581"/>
        <dbReference type="Rhea" id="RHEA-COMP:10350"/>
        <dbReference type="Rhea" id="RHEA-COMP:14399"/>
        <dbReference type="ChEBI" id="CHEBI:15377"/>
        <dbReference type="ChEBI" id="CHEBI:15378"/>
        <dbReference type="ChEBI" id="CHEBI:16240"/>
        <dbReference type="ChEBI" id="CHEBI:29033"/>
        <dbReference type="ChEBI" id="CHEBI:29034"/>
        <dbReference type="EC" id="1.11.1.5"/>
    </reaction>
</comment>
<comment type="subunit">
    <text evidence="12">Forms a one-to-one complex with cytochrome c.</text>
</comment>
<evidence type="ECO:0000256" key="10">
    <source>
        <dbReference type="ARBA" id="ARBA00023004"/>
    </source>
</evidence>
<dbReference type="FunCoup" id="G0VAH6">
    <property type="interactions" value="97"/>
</dbReference>
<comment type="function">
    <text evidence="1">Destroys radicals which are normally produced within the cells and which are toxic to biological systems.</text>
</comment>
<feature type="domain" description="Plant heme peroxidase family profile" evidence="15">
    <location>
        <begin position="170"/>
        <end position="337"/>
    </location>
</feature>
<reference evidence="16 17" key="1">
    <citation type="journal article" date="2011" name="Proc. Natl. Acad. Sci. U.S.A.">
        <title>Evolutionary erosion of yeast sex chromosomes by mating-type switching accidents.</title>
        <authorList>
            <person name="Gordon J.L."/>
            <person name="Armisen D."/>
            <person name="Proux-Wera E."/>
            <person name="Oheigeartaigh S.S."/>
            <person name="Byrne K.P."/>
            <person name="Wolfe K.H."/>
        </authorList>
    </citation>
    <scope>NUCLEOTIDE SEQUENCE [LARGE SCALE GENOMIC DNA]</scope>
    <source>
        <strain evidence="17">ATCC 76901 / BCRC 22586 / CBS 4309 / NBRC 1992 / NRRL Y-12630</strain>
    </source>
</reference>
<keyword evidence="7" id="KW-0479">Metal-binding</keyword>
<evidence type="ECO:0000256" key="9">
    <source>
        <dbReference type="ARBA" id="ARBA00023002"/>
    </source>
</evidence>
<dbReference type="Gene3D" id="1.10.520.10">
    <property type="match status" value="1"/>
</dbReference>
<reference key="2">
    <citation type="submission" date="2011-08" db="EMBL/GenBank/DDBJ databases">
        <title>Genome sequence of Naumovozyma castellii.</title>
        <authorList>
            <person name="Gordon J.L."/>
            <person name="Armisen D."/>
            <person name="Proux-Wera E."/>
            <person name="OhEigeartaigh S.S."/>
            <person name="Byrne K.P."/>
            <person name="Wolfe K.H."/>
        </authorList>
    </citation>
    <scope>NUCLEOTIDE SEQUENCE</scope>
    <source>
        <strain>Type strain:CBS 4309</strain>
    </source>
</reference>
<keyword evidence="17" id="KW-1185">Reference proteome</keyword>
<dbReference type="Pfam" id="PF00141">
    <property type="entry name" value="peroxidase"/>
    <property type="match status" value="1"/>
</dbReference>
<evidence type="ECO:0000256" key="2">
    <source>
        <dbReference type="ARBA" id="ARBA00004305"/>
    </source>
</evidence>
<dbReference type="InParanoid" id="G0VAH6"/>
<dbReference type="InterPro" id="IPR044831">
    <property type="entry name" value="Ccp1-like"/>
</dbReference>
<sequence length="361" mass="40427">MSAAAAASRTFLPVFSNTFKRRSLYLFTASATAATAAAAISHQRSKHHQYQNPRNNNNNRGVWGALAAAAPIVHLASAPAGKTKEDYQKVYNAIAEKIREEDEYDNYIGYGPVLVRLSWHVSGTFDKGDNSGGSYAGTYRFKQEETDPSNKGTENAGRFLDSIFKEFPWMSHGDMYTLAGVTAVQEMQGPKIPWRPGRVDLPESAYPGQGRLPDAGQGANYMRHFFDRFGFNDREVVALLGAHALGKTHLKNSGYEGPWGAANNTFTNEFFMNLLNEDWKLEKNDAGNMQWNSSKGYMMLPADMALVQDPNYLKIVKEYANDLDLFFKDYTNAYVKLLENGITFPKDSKPFIFKTLDEQDL</sequence>
<evidence type="ECO:0000256" key="3">
    <source>
        <dbReference type="ARBA" id="ARBA00004569"/>
    </source>
</evidence>
<dbReference type="PRINTS" id="PR00459">
    <property type="entry name" value="ASPEROXIDASE"/>
</dbReference>
<dbReference type="AlphaFoldDB" id="G0VAH6"/>
<dbReference type="RefSeq" id="XP_003675277.1">
    <property type="nucleotide sequence ID" value="XM_003675229.1"/>
</dbReference>
<evidence type="ECO:0000256" key="6">
    <source>
        <dbReference type="ARBA" id="ARBA00022617"/>
    </source>
</evidence>
<dbReference type="FunFam" id="1.10.520.10:FF:000005">
    <property type="entry name" value="Cytochrome c peroxidase"/>
    <property type="match status" value="1"/>
</dbReference>
<dbReference type="PROSITE" id="PS50873">
    <property type="entry name" value="PEROXIDASE_4"/>
    <property type="match status" value="1"/>
</dbReference>
<dbReference type="OrthoDB" id="2859658at2759"/>
<keyword evidence="11" id="KW-0496">Mitochondrion</keyword>
<dbReference type="GO" id="GO:0004130">
    <property type="term" value="F:cytochrome-c peroxidase activity"/>
    <property type="evidence" value="ECO:0007669"/>
    <property type="project" value="UniProtKB-EC"/>
</dbReference>
<dbReference type="InterPro" id="IPR002207">
    <property type="entry name" value="Peroxidase_I"/>
</dbReference>
<evidence type="ECO:0000259" key="15">
    <source>
        <dbReference type="PROSITE" id="PS50873"/>
    </source>
</evidence>
<protein>
    <recommendedName>
        <fullName evidence="14">Peroxidase</fullName>
        <ecNumber evidence="14">1.11.1.-</ecNumber>
    </recommendedName>
</protein>
<evidence type="ECO:0000313" key="17">
    <source>
        <dbReference type="Proteomes" id="UP000001640"/>
    </source>
</evidence>
<dbReference type="eggNOG" id="ENOG502QR1E">
    <property type="taxonomic scope" value="Eukaryota"/>
</dbReference>
<evidence type="ECO:0000256" key="4">
    <source>
        <dbReference type="ARBA" id="ARBA00005997"/>
    </source>
</evidence>
<name>G0VAH6_NAUCA</name>
<evidence type="ECO:0000256" key="1">
    <source>
        <dbReference type="ARBA" id="ARBA00003917"/>
    </source>
</evidence>
<dbReference type="EC" id="1.11.1.-" evidence="14"/>
<dbReference type="GO" id="GO:0005759">
    <property type="term" value="C:mitochondrial matrix"/>
    <property type="evidence" value="ECO:0007669"/>
    <property type="project" value="UniProtKB-SubCell"/>
</dbReference>
<dbReference type="STRING" id="1064592.G0VAH6"/>
<dbReference type="PRINTS" id="PR00458">
    <property type="entry name" value="PEROXIDASE"/>
</dbReference>
<evidence type="ECO:0000256" key="11">
    <source>
        <dbReference type="ARBA" id="ARBA00023128"/>
    </source>
</evidence>
<comment type="similarity">
    <text evidence="4">Belongs to the peroxidase family. Cytochrome c peroxidase subfamily.</text>
</comment>
<dbReference type="GO" id="GO:0034599">
    <property type="term" value="P:cellular response to oxidative stress"/>
    <property type="evidence" value="ECO:0007669"/>
    <property type="project" value="EnsemblFungi"/>
</dbReference>
<dbReference type="KEGG" id="ncs:NCAS_0B08220"/>
<evidence type="ECO:0000313" key="16">
    <source>
        <dbReference type="EMBL" id="CCC68906.1"/>
    </source>
</evidence>
<dbReference type="Proteomes" id="UP000001640">
    <property type="component" value="Chromosome 2"/>
</dbReference>
<dbReference type="GO" id="GO:0005758">
    <property type="term" value="C:mitochondrial intermembrane space"/>
    <property type="evidence" value="ECO:0007669"/>
    <property type="project" value="UniProtKB-SubCell"/>
</dbReference>
<evidence type="ECO:0000256" key="8">
    <source>
        <dbReference type="ARBA" id="ARBA00022946"/>
    </source>
</evidence>
<evidence type="ECO:0000256" key="5">
    <source>
        <dbReference type="ARBA" id="ARBA00022559"/>
    </source>
</evidence>
<dbReference type="EMBL" id="HE576753">
    <property type="protein sequence ID" value="CCC68906.1"/>
    <property type="molecule type" value="Genomic_DNA"/>
</dbReference>
<gene>
    <name evidence="16" type="primary">NCAS0B08220</name>
    <name evidence="16" type="ordered locus">NCAS_0B08220</name>
</gene>
<dbReference type="SUPFAM" id="SSF48113">
    <property type="entry name" value="Heme-dependent peroxidases"/>
    <property type="match status" value="1"/>
</dbReference>
<keyword evidence="5 14" id="KW-0575">Peroxidase</keyword>
<dbReference type="InterPro" id="IPR010255">
    <property type="entry name" value="Haem_peroxidase_sf"/>
</dbReference>
<dbReference type="GO" id="GO:0046872">
    <property type="term" value="F:metal ion binding"/>
    <property type="evidence" value="ECO:0007669"/>
    <property type="project" value="UniProtKB-UniRule"/>
</dbReference>
<keyword evidence="6" id="KW-0349">Heme</keyword>
<keyword evidence="10" id="KW-0408">Iron</keyword>
<keyword evidence="9 14" id="KW-0560">Oxidoreductase</keyword>
<proteinExistence type="inferred from homology"/>
<dbReference type="InterPro" id="IPR002016">
    <property type="entry name" value="Haem_peroxidase"/>
</dbReference>
<evidence type="ECO:0000256" key="13">
    <source>
        <dbReference type="ARBA" id="ARBA00049265"/>
    </source>
</evidence>
<dbReference type="GeneID" id="96902463"/>
<dbReference type="GO" id="GO:0020037">
    <property type="term" value="F:heme binding"/>
    <property type="evidence" value="ECO:0007669"/>
    <property type="project" value="UniProtKB-UniRule"/>
</dbReference>
<dbReference type="Gene3D" id="1.10.420.10">
    <property type="entry name" value="Peroxidase, domain 2"/>
    <property type="match status" value="1"/>
</dbReference>